<feature type="domain" description="Ig-like" evidence="5">
    <location>
        <begin position="158"/>
        <end position="246"/>
    </location>
</feature>
<dbReference type="Ensembl" id="ENSLACT00000002958.1">
    <property type="protein sequence ID" value="ENSLACP00000002933.1"/>
    <property type="gene ID" value="ENSLACG00000002624.1"/>
</dbReference>
<dbReference type="STRING" id="7897.ENSLACP00000002933"/>
<dbReference type="Gene3D" id="2.60.40.10">
    <property type="entry name" value="Immunoglobulins"/>
    <property type="match status" value="3"/>
</dbReference>
<dbReference type="PANTHER" id="PTHR44337">
    <property type="entry name" value="CARCINOEMBRYONIC ANTIGEN-RELATED CELL ADHESION MOLECULE 8"/>
    <property type="match status" value="1"/>
</dbReference>
<dbReference type="InterPro" id="IPR013783">
    <property type="entry name" value="Ig-like_fold"/>
</dbReference>
<dbReference type="PANTHER" id="PTHR44337:SF20">
    <property type="entry name" value="CARCINOEMBRYONIC ANTIGEN-RELATED CELL ADHESION MOLECULE 5-RELATED"/>
    <property type="match status" value="1"/>
</dbReference>
<accession>H2ZZW2</accession>
<dbReference type="SMART" id="SM00408">
    <property type="entry name" value="IGc2"/>
    <property type="match status" value="2"/>
</dbReference>
<protein>
    <recommendedName>
        <fullName evidence="5">Ig-like domain-containing protein</fullName>
    </recommendedName>
</protein>
<feature type="domain" description="Ig-like" evidence="5">
    <location>
        <begin position="64"/>
        <end position="150"/>
    </location>
</feature>
<dbReference type="PROSITE" id="PS50835">
    <property type="entry name" value="IG_LIKE"/>
    <property type="match status" value="2"/>
</dbReference>
<dbReference type="OMA" id="WWANSSD"/>
<dbReference type="InParanoid" id="H2ZZW2"/>
<dbReference type="Proteomes" id="UP000008672">
    <property type="component" value="Unassembled WGS sequence"/>
</dbReference>
<keyword evidence="3" id="KW-0325">Glycoprotein</keyword>
<reference evidence="6" key="3">
    <citation type="submission" date="2025-09" db="UniProtKB">
        <authorList>
            <consortium name="Ensembl"/>
        </authorList>
    </citation>
    <scope>IDENTIFICATION</scope>
</reference>
<dbReference type="InterPro" id="IPR036179">
    <property type="entry name" value="Ig-like_dom_sf"/>
</dbReference>
<dbReference type="HOGENOM" id="CLU_074270_0_0_1"/>
<dbReference type="SUPFAM" id="SSF48726">
    <property type="entry name" value="Immunoglobulin"/>
    <property type="match status" value="3"/>
</dbReference>
<dbReference type="AlphaFoldDB" id="H2ZZW2"/>
<keyword evidence="2" id="KW-1015">Disulfide bond</keyword>
<reference evidence="7" key="1">
    <citation type="submission" date="2011-08" db="EMBL/GenBank/DDBJ databases">
        <title>The draft genome of Latimeria chalumnae.</title>
        <authorList>
            <person name="Di Palma F."/>
            <person name="Alfoldi J."/>
            <person name="Johnson J."/>
            <person name="Berlin A."/>
            <person name="Gnerre S."/>
            <person name="Jaffe D."/>
            <person name="MacCallum I."/>
            <person name="Young S."/>
            <person name="Walker B.J."/>
            <person name="Lander E."/>
            <person name="Lindblad-Toh K."/>
        </authorList>
    </citation>
    <scope>NUCLEOTIDE SEQUENCE [LARGE SCALE GENOMIC DNA]</scope>
    <source>
        <strain evidence="7">Wild caught</strain>
    </source>
</reference>
<evidence type="ECO:0000313" key="7">
    <source>
        <dbReference type="Proteomes" id="UP000008672"/>
    </source>
</evidence>
<evidence type="ECO:0000256" key="1">
    <source>
        <dbReference type="ARBA" id="ARBA00022729"/>
    </source>
</evidence>
<evidence type="ECO:0000259" key="5">
    <source>
        <dbReference type="PROSITE" id="PS50835"/>
    </source>
</evidence>
<dbReference type="InterPro" id="IPR052598">
    <property type="entry name" value="IgSF_CEA-related"/>
</dbReference>
<dbReference type="SMART" id="SM00409">
    <property type="entry name" value="IG"/>
    <property type="match status" value="3"/>
</dbReference>
<keyword evidence="4" id="KW-0393">Immunoglobulin domain</keyword>
<dbReference type="GeneTree" id="ENSGT01130000278319"/>
<evidence type="ECO:0000313" key="6">
    <source>
        <dbReference type="Ensembl" id="ENSLACP00000002933.1"/>
    </source>
</evidence>
<dbReference type="InterPro" id="IPR003599">
    <property type="entry name" value="Ig_sub"/>
</dbReference>
<keyword evidence="1" id="KW-0732">Signal</keyword>
<dbReference type="InterPro" id="IPR007110">
    <property type="entry name" value="Ig-like_dom"/>
</dbReference>
<dbReference type="InterPro" id="IPR003598">
    <property type="entry name" value="Ig_sub2"/>
</dbReference>
<name>H2ZZW2_LATCH</name>
<proteinExistence type="predicted"/>
<keyword evidence="7" id="KW-1185">Reference proteome</keyword>
<sequence length="255" mass="28110">GTNITYNETYKGRIKLYLNNATLRLENVTLGDSGVYIVDITLFRPLSTASAEVRLEVYTTLSKPIITVTSSPTIEGDNVTMTCSYDEGIDPTFSWHRGSQLIDCSNQRYQCQSTSSSLTITSVRPSEGGFYSCSVENPVSSETSDPKELLVYYGPNTPNVTINAELCGGEELSSSYCVEVGSPIKLNCEADSFPKSNYTWWANSSDVVSYNNFVHIMKSEFTDAGIYICIASNNYTTITRSSPSLSLLVYKRVLP</sequence>
<evidence type="ECO:0000256" key="3">
    <source>
        <dbReference type="ARBA" id="ARBA00023180"/>
    </source>
</evidence>
<reference evidence="6" key="2">
    <citation type="submission" date="2025-08" db="UniProtKB">
        <authorList>
            <consortium name="Ensembl"/>
        </authorList>
    </citation>
    <scope>IDENTIFICATION</scope>
</reference>
<evidence type="ECO:0000256" key="2">
    <source>
        <dbReference type="ARBA" id="ARBA00023157"/>
    </source>
</evidence>
<evidence type="ECO:0000256" key="4">
    <source>
        <dbReference type="ARBA" id="ARBA00023319"/>
    </source>
</evidence>
<dbReference type="Pfam" id="PF13927">
    <property type="entry name" value="Ig_3"/>
    <property type="match status" value="2"/>
</dbReference>
<organism evidence="6 7">
    <name type="scientific">Latimeria chalumnae</name>
    <name type="common">Coelacanth</name>
    <dbReference type="NCBI Taxonomy" id="7897"/>
    <lineage>
        <taxon>Eukaryota</taxon>
        <taxon>Metazoa</taxon>
        <taxon>Chordata</taxon>
        <taxon>Craniata</taxon>
        <taxon>Vertebrata</taxon>
        <taxon>Euteleostomi</taxon>
        <taxon>Coelacanthiformes</taxon>
        <taxon>Coelacanthidae</taxon>
        <taxon>Latimeria</taxon>
    </lineage>
</organism>
<dbReference type="EMBL" id="AFYH01099419">
    <property type="status" value="NOT_ANNOTATED_CDS"/>
    <property type="molecule type" value="Genomic_DNA"/>
</dbReference>